<feature type="repeat" description="TPR" evidence="1">
    <location>
        <begin position="90"/>
        <end position="123"/>
    </location>
</feature>
<protein>
    <submittedName>
        <fullName evidence="2">Tetratricopeptide repeat protein</fullName>
    </submittedName>
</protein>
<proteinExistence type="predicted"/>
<dbReference type="SUPFAM" id="SSF48452">
    <property type="entry name" value="TPR-like"/>
    <property type="match status" value="1"/>
</dbReference>
<dbReference type="PROSITE" id="PS50005">
    <property type="entry name" value="TPR"/>
    <property type="match status" value="1"/>
</dbReference>
<keyword evidence="3" id="KW-1185">Reference proteome</keyword>
<gene>
    <name evidence="2" type="ORF">HL657_08485</name>
</gene>
<evidence type="ECO:0000313" key="2">
    <source>
        <dbReference type="EMBL" id="MDV4343201.1"/>
    </source>
</evidence>
<evidence type="ECO:0000256" key="1">
    <source>
        <dbReference type="PROSITE-ProRule" id="PRU00339"/>
    </source>
</evidence>
<dbReference type="Proteomes" id="UP001273768">
    <property type="component" value="Unassembled WGS sequence"/>
</dbReference>
<dbReference type="PROSITE" id="PS51257">
    <property type="entry name" value="PROKAR_LIPOPROTEIN"/>
    <property type="match status" value="1"/>
</dbReference>
<name>A0ABU3Z329_9EURY</name>
<sequence>MKAPSPTACLCCALIVILVSCGCITHTRDGTGFMENVNRSQEYYDNRIAAEPDNAEAWCIRGMYYNDNYNQYAEAMESCNKALELDPEYGLAWYLKGVILTNMNKTDEAAACFENAMRFDPGLEKDLSFIVGDAG</sequence>
<organism evidence="2 3">
    <name type="scientific">Methanoculleus nereidis</name>
    <dbReference type="NCBI Taxonomy" id="2735141"/>
    <lineage>
        <taxon>Archaea</taxon>
        <taxon>Methanobacteriati</taxon>
        <taxon>Methanobacteriota</taxon>
        <taxon>Stenosarchaea group</taxon>
        <taxon>Methanomicrobia</taxon>
        <taxon>Methanomicrobiales</taxon>
        <taxon>Methanomicrobiaceae</taxon>
        <taxon>Methanoculleus</taxon>
    </lineage>
</organism>
<dbReference type="InterPro" id="IPR019734">
    <property type="entry name" value="TPR_rpt"/>
</dbReference>
<keyword evidence="1" id="KW-0802">TPR repeat</keyword>
<dbReference type="Pfam" id="PF14559">
    <property type="entry name" value="TPR_19"/>
    <property type="match status" value="1"/>
</dbReference>
<dbReference type="PANTHER" id="PTHR12558:SF13">
    <property type="entry name" value="CELL DIVISION CYCLE PROTEIN 27 HOMOLOG"/>
    <property type="match status" value="1"/>
</dbReference>
<dbReference type="PANTHER" id="PTHR12558">
    <property type="entry name" value="CELL DIVISION CYCLE 16,23,27"/>
    <property type="match status" value="1"/>
</dbReference>
<comment type="caution">
    <text evidence="2">The sequence shown here is derived from an EMBL/GenBank/DDBJ whole genome shotgun (WGS) entry which is preliminary data.</text>
</comment>
<dbReference type="InterPro" id="IPR011990">
    <property type="entry name" value="TPR-like_helical_dom_sf"/>
</dbReference>
<dbReference type="SMART" id="SM00028">
    <property type="entry name" value="TPR"/>
    <property type="match status" value="2"/>
</dbReference>
<dbReference type="Gene3D" id="1.25.40.10">
    <property type="entry name" value="Tetratricopeptide repeat domain"/>
    <property type="match status" value="1"/>
</dbReference>
<evidence type="ECO:0000313" key="3">
    <source>
        <dbReference type="Proteomes" id="UP001273768"/>
    </source>
</evidence>
<dbReference type="EMBL" id="JABFFQ010000006">
    <property type="protein sequence ID" value="MDV4343201.1"/>
    <property type="molecule type" value="Genomic_DNA"/>
</dbReference>
<accession>A0ABU3Z329</accession>
<reference evidence="2 3" key="1">
    <citation type="submission" date="2020-05" db="EMBL/GenBank/DDBJ databases">
        <title>Isolation and characterization of methanoarchaea from a cold seep at offshore SW Taiwan.</title>
        <authorList>
            <person name="Chen Y.-W."/>
            <person name="Chen S.-C."/>
            <person name="Lai M.-C."/>
        </authorList>
    </citation>
    <scope>NUCLEOTIDE SEQUENCE [LARGE SCALE GENOMIC DNA]</scope>
    <source>
        <strain evidence="2 3">YWC-01</strain>
    </source>
</reference>